<feature type="non-terminal residue" evidence="4">
    <location>
        <position position="450"/>
    </location>
</feature>
<dbReference type="SMART" id="SM00561">
    <property type="entry name" value="MBT"/>
    <property type="match status" value="3"/>
</dbReference>
<dbReference type="Gene3D" id="2.30.30.140">
    <property type="match status" value="3"/>
</dbReference>
<gene>
    <name evidence="4" type="primary">Mbtd1</name>
    <name evidence="4" type="ORF">GTO96_0011669</name>
</gene>
<evidence type="ECO:0000256" key="2">
    <source>
        <dbReference type="PROSITE-ProRule" id="PRU00459"/>
    </source>
</evidence>
<dbReference type="PANTHER" id="PTHR12247:SF79">
    <property type="entry name" value="MBT DOMAIN-CONTAINING PROTEIN 1"/>
    <property type="match status" value="1"/>
</dbReference>
<name>A0A8X7X3F8_POLSE</name>
<keyword evidence="1" id="KW-0677">Repeat</keyword>
<feature type="compositionally biased region" description="Polar residues" evidence="3">
    <location>
        <begin position="431"/>
        <end position="442"/>
    </location>
</feature>
<evidence type="ECO:0000256" key="1">
    <source>
        <dbReference type="ARBA" id="ARBA00022737"/>
    </source>
</evidence>
<accession>A0A8X7X3F8</accession>
<sequence>MFDGYDSCSEDSSSSSSSDESEEEVTSLPASLPIIKNNGQVYTYPDGKAGMGFKALLRYEGFDNDGSHDFWCNLCDSDVHPVGWCATSGKPLVPPRSIQHKYSNWKAFLVKRLTGAKTLPPDFASKVKDVDQTGEWFKDGMKLEAIDPLNLSTICVATVRKVLADGYLMIGIDGSEAADGSDWFCYHATSPSIFPVGFCEINMIELTPPRGRPSLVRVASEQDFVVLHELLTSTLLSSTCTGYTKLPFKWFDYLRETGSTAAPVKLFNKEVPNHGFQSGMKLEAVDLMEPRLVCVATVTRIVHRLLRIHFDGWEDEYDQWVDCESPDLYPAGWCELTSYQLQPPAAQKRKMPVGKKPVSLSSLPITGMVRRSFSGDEELTPPPYRTLPAQTAPEALQPPSTSQEFSPSLKTATTQQLKEELLEGDDFTFLQGVSDQESNGSGSYYIKQEP</sequence>
<feature type="compositionally biased region" description="Polar residues" evidence="3">
    <location>
        <begin position="398"/>
        <end position="414"/>
    </location>
</feature>
<feature type="repeat" description="MBT" evidence="2">
    <location>
        <begin position="103"/>
        <end position="209"/>
    </location>
</feature>
<dbReference type="PANTHER" id="PTHR12247">
    <property type="entry name" value="POLYCOMB GROUP PROTEIN"/>
    <property type="match status" value="1"/>
</dbReference>
<dbReference type="GO" id="GO:0045892">
    <property type="term" value="P:negative regulation of DNA-templated transcription"/>
    <property type="evidence" value="ECO:0007669"/>
    <property type="project" value="TreeGrafter"/>
</dbReference>
<dbReference type="PROSITE" id="PS51079">
    <property type="entry name" value="MBT"/>
    <property type="match status" value="3"/>
</dbReference>
<protein>
    <submittedName>
        <fullName evidence="4">MBTD1 protein</fullName>
    </submittedName>
</protein>
<proteinExistence type="predicted"/>
<dbReference type="GO" id="GO:0003682">
    <property type="term" value="F:chromatin binding"/>
    <property type="evidence" value="ECO:0007669"/>
    <property type="project" value="TreeGrafter"/>
</dbReference>
<feature type="repeat" description="MBT" evidence="2">
    <location>
        <begin position="248"/>
        <end position="344"/>
    </location>
</feature>
<dbReference type="InterPro" id="IPR050548">
    <property type="entry name" value="PcG_chromatin_remod_factors"/>
</dbReference>
<reference evidence="4 5" key="1">
    <citation type="journal article" date="2021" name="Cell">
        <title>Tracing the genetic footprints of vertebrate landing in non-teleost ray-finned fishes.</title>
        <authorList>
            <person name="Bi X."/>
            <person name="Wang K."/>
            <person name="Yang L."/>
            <person name="Pan H."/>
            <person name="Jiang H."/>
            <person name="Wei Q."/>
            <person name="Fang M."/>
            <person name="Yu H."/>
            <person name="Zhu C."/>
            <person name="Cai Y."/>
            <person name="He Y."/>
            <person name="Gan X."/>
            <person name="Zeng H."/>
            <person name="Yu D."/>
            <person name="Zhu Y."/>
            <person name="Jiang H."/>
            <person name="Qiu Q."/>
            <person name="Yang H."/>
            <person name="Zhang Y.E."/>
            <person name="Wang W."/>
            <person name="Zhu M."/>
            <person name="He S."/>
            <person name="Zhang G."/>
        </authorList>
    </citation>
    <scope>NUCLEOTIDE SEQUENCE [LARGE SCALE GENOMIC DNA]</scope>
    <source>
        <strain evidence="4">Bchr_013</strain>
    </source>
</reference>
<dbReference type="SUPFAM" id="SSF63748">
    <property type="entry name" value="Tudor/PWWP/MBT"/>
    <property type="match status" value="3"/>
</dbReference>
<dbReference type="GO" id="GO:0005634">
    <property type="term" value="C:nucleus"/>
    <property type="evidence" value="ECO:0007669"/>
    <property type="project" value="InterPro"/>
</dbReference>
<feature type="repeat" description="MBT" evidence="2">
    <location>
        <begin position="1"/>
        <end position="95"/>
    </location>
</feature>
<dbReference type="Pfam" id="PF02820">
    <property type="entry name" value="MBT"/>
    <property type="match status" value="3"/>
</dbReference>
<feature type="compositionally biased region" description="Low complexity" evidence="3">
    <location>
        <begin position="1"/>
        <end position="18"/>
    </location>
</feature>
<dbReference type="EMBL" id="JAATIS010004753">
    <property type="protein sequence ID" value="KAG2461152.1"/>
    <property type="molecule type" value="Genomic_DNA"/>
</dbReference>
<evidence type="ECO:0000313" key="4">
    <source>
        <dbReference type="EMBL" id="KAG2461152.1"/>
    </source>
</evidence>
<feature type="region of interest" description="Disordered" evidence="3">
    <location>
        <begin position="374"/>
        <end position="414"/>
    </location>
</feature>
<dbReference type="GO" id="GO:0042393">
    <property type="term" value="F:histone binding"/>
    <property type="evidence" value="ECO:0007669"/>
    <property type="project" value="TreeGrafter"/>
</dbReference>
<organism evidence="4 5">
    <name type="scientific">Polypterus senegalus</name>
    <name type="common">Senegal bichir</name>
    <dbReference type="NCBI Taxonomy" id="55291"/>
    <lineage>
        <taxon>Eukaryota</taxon>
        <taxon>Metazoa</taxon>
        <taxon>Chordata</taxon>
        <taxon>Craniata</taxon>
        <taxon>Vertebrata</taxon>
        <taxon>Euteleostomi</taxon>
        <taxon>Actinopterygii</taxon>
        <taxon>Polypteriformes</taxon>
        <taxon>Polypteridae</taxon>
        <taxon>Polypterus</taxon>
    </lineage>
</organism>
<comment type="caution">
    <text evidence="4">The sequence shown here is derived from an EMBL/GenBank/DDBJ whole genome shotgun (WGS) entry which is preliminary data.</text>
</comment>
<keyword evidence="5" id="KW-1185">Reference proteome</keyword>
<evidence type="ECO:0000313" key="5">
    <source>
        <dbReference type="Proteomes" id="UP000886611"/>
    </source>
</evidence>
<feature type="non-terminal residue" evidence="4">
    <location>
        <position position="1"/>
    </location>
</feature>
<dbReference type="InterPro" id="IPR004092">
    <property type="entry name" value="Mbt"/>
</dbReference>
<evidence type="ECO:0000256" key="3">
    <source>
        <dbReference type="SAM" id="MobiDB-lite"/>
    </source>
</evidence>
<feature type="region of interest" description="Disordered" evidence="3">
    <location>
        <begin position="430"/>
        <end position="450"/>
    </location>
</feature>
<dbReference type="CDD" id="cd20100">
    <property type="entry name" value="MBT_dSfmbt-like_rpt4"/>
    <property type="match status" value="1"/>
</dbReference>
<feature type="region of interest" description="Disordered" evidence="3">
    <location>
        <begin position="1"/>
        <end position="30"/>
    </location>
</feature>
<dbReference type="Proteomes" id="UP000886611">
    <property type="component" value="Unassembled WGS sequence"/>
</dbReference>
<dbReference type="AlphaFoldDB" id="A0A8X7X3F8"/>